<dbReference type="AlphaFoldDB" id="A0A086TM84"/>
<dbReference type="PANTHER" id="PTHR38009:SF1">
    <property type="entry name" value="CONSERVED HYPOTHETICAL PHAGE TAIL PROTEIN"/>
    <property type="match status" value="1"/>
</dbReference>
<dbReference type="PANTHER" id="PTHR38009">
    <property type="entry name" value="CONSERVED HYPOTHETICAL PHAGE TAIL PROTEIN"/>
    <property type="match status" value="1"/>
</dbReference>
<evidence type="ECO:0000313" key="2">
    <source>
        <dbReference type="Proteomes" id="UP000243308"/>
    </source>
</evidence>
<dbReference type="EMBL" id="KN042429">
    <property type="protein sequence ID" value="KFH63061.1"/>
    <property type="molecule type" value="Genomic_DNA"/>
</dbReference>
<gene>
    <name evidence="1" type="ORF">MVEG_11098</name>
</gene>
<dbReference type="InterPro" id="IPR011747">
    <property type="entry name" value="CHP02241"/>
</dbReference>
<organism evidence="1 2">
    <name type="scientific">Podila verticillata NRRL 6337</name>
    <dbReference type="NCBI Taxonomy" id="1069443"/>
    <lineage>
        <taxon>Eukaryota</taxon>
        <taxon>Fungi</taxon>
        <taxon>Fungi incertae sedis</taxon>
        <taxon>Mucoromycota</taxon>
        <taxon>Mortierellomycotina</taxon>
        <taxon>Mortierellomycetes</taxon>
        <taxon>Mortierellales</taxon>
        <taxon>Mortierellaceae</taxon>
        <taxon>Podila</taxon>
    </lineage>
</organism>
<dbReference type="GO" id="GO:0005198">
    <property type="term" value="F:structural molecule activity"/>
    <property type="evidence" value="ECO:0007669"/>
    <property type="project" value="InterPro"/>
</dbReference>
<name>A0A086TM84_9FUNG</name>
<protein>
    <submittedName>
        <fullName evidence="1">T4-like virus tail tube protein gp19</fullName>
    </submittedName>
</protein>
<proteinExistence type="predicted"/>
<reference evidence="1 2" key="1">
    <citation type="submission" date="2011-02" db="EMBL/GenBank/DDBJ databases">
        <title>The Genome Sequence of Mortierella verticillata NRRL 6337.</title>
        <authorList>
            <consortium name="The Broad Institute Genome Sequencing Platform"/>
            <person name="Russ C."/>
            <person name="Cuomo C."/>
            <person name="Burger G."/>
            <person name="Gray M.W."/>
            <person name="Holland P.W.H."/>
            <person name="King N."/>
            <person name="Lang F.B.F."/>
            <person name="Roger A.J."/>
            <person name="Ruiz-Trillo I."/>
            <person name="Young S.K."/>
            <person name="Zeng Q."/>
            <person name="Gargeya S."/>
            <person name="Alvarado L."/>
            <person name="Berlin A."/>
            <person name="Chapman S.B."/>
            <person name="Chen Z."/>
            <person name="Freedman E."/>
            <person name="Gellesch M."/>
            <person name="Goldberg J."/>
            <person name="Griggs A."/>
            <person name="Gujja S."/>
            <person name="Heilman E."/>
            <person name="Heiman D."/>
            <person name="Howarth C."/>
            <person name="Mehta T."/>
            <person name="Neiman D."/>
            <person name="Pearson M."/>
            <person name="Roberts A."/>
            <person name="Saif S."/>
            <person name="Shea T."/>
            <person name="Shenoy N."/>
            <person name="Sisk P."/>
            <person name="Stolte C."/>
            <person name="Sykes S."/>
            <person name="White J."/>
            <person name="Yandava C."/>
            <person name="Haas B."/>
            <person name="Nusbaum C."/>
            <person name="Birren B."/>
        </authorList>
    </citation>
    <scope>NUCLEOTIDE SEQUENCE [LARGE SCALE GENOMIC DNA]</scope>
    <source>
        <strain evidence="1 2">NRRL 6337</strain>
    </source>
</reference>
<dbReference type="InterPro" id="IPR010667">
    <property type="entry name" value="Phage_T4_Gp19"/>
</dbReference>
<dbReference type="OrthoDB" id="2393245at2759"/>
<dbReference type="NCBIfam" id="TIGR02241">
    <property type="entry name" value="conserved hypothetical phage tail region protein"/>
    <property type="match status" value="1"/>
</dbReference>
<evidence type="ECO:0000313" key="1">
    <source>
        <dbReference type="EMBL" id="KFH63061.1"/>
    </source>
</evidence>
<dbReference type="Pfam" id="PF06841">
    <property type="entry name" value="Phage_T4_gp19"/>
    <property type="match status" value="1"/>
</dbReference>
<accession>A0A086TM84</accession>
<dbReference type="Proteomes" id="UP000243308">
    <property type="component" value="Unassembled WGS sequence"/>
</dbReference>
<keyword evidence="2" id="KW-1185">Reference proteome</keyword>
<sequence>MDKTADQIAASYPIPTYRFRVRVGDEEIAFQRVSGLDMGTETIEYKDGMGGVFHMPGQRQGLNISLNRGVVNGQKQFYEWINSISLNQVEKKDISISLTNDAGDMLLVTWNLSNAFPTKLSAPSFDASSNEVAIEELSLVADRVTVVSH</sequence>